<name>B2IAA7_XYLF2</name>
<organism evidence="2 3">
    <name type="scientific">Xylella fastidiosa (strain M23)</name>
    <dbReference type="NCBI Taxonomy" id="405441"/>
    <lineage>
        <taxon>Bacteria</taxon>
        <taxon>Pseudomonadati</taxon>
        <taxon>Pseudomonadota</taxon>
        <taxon>Gammaproteobacteria</taxon>
        <taxon>Lysobacterales</taxon>
        <taxon>Lysobacteraceae</taxon>
        <taxon>Xylella</taxon>
    </lineage>
</organism>
<evidence type="ECO:0000256" key="1">
    <source>
        <dbReference type="SAM" id="SignalP"/>
    </source>
</evidence>
<dbReference type="HOGENOM" id="CLU_115849_0_0_6"/>
<reference evidence="2 3" key="1">
    <citation type="journal article" date="2010" name="J. Bacteriol.">
        <title>Whole genome sequences of two Xylella fastidiosa strains (M12 and M23) causing almond leaf scorch disease in California.</title>
        <authorList>
            <person name="Chen J."/>
            <person name="Xie G."/>
            <person name="Han S."/>
            <person name="Chertkov O."/>
            <person name="Sims D."/>
            <person name="Civerolo E.L."/>
        </authorList>
    </citation>
    <scope>NUCLEOTIDE SEQUENCE [LARGE SCALE GENOMIC DNA]</scope>
    <source>
        <strain evidence="2 3">M23</strain>
    </source>
</reference>
<evidence type="ECO:0000313" key="3">
    <source>
        <dbReference type="Proteomes" id="UP000001698"/>
    </source>
</evidence>
<feature type="chain" id="PRO_5002776616" evidence="1">
    <location>
        <begin position="30"/>
        <end position="190"/>
    </location>
</feature>
<dbReference type="AlphaFoldDB" id="B2IAA7"/>
<dbReference type="KEGG" id="xfn:XfasM23_2147"/>
<feature type="signal peptide" evidence="1">
    <location>
        <begin position="1"/>
        <end position="29"/>
    </location>
</feature>
<dbReference type="InterPro" id="IPR021455">
    <property type="entry name" value="DUF3106"/>
</dbReference>
<dbReference type="EMBL" id="CP001011">
    <property type="protein sequence ID" value="ACB93543.1"/>
    <property type="molecule type" value="Genomic_DNA"/>
</dbReference>
<keyword evidence="1" id="KW-0732">Signal</keyword>
<accession>B2IAA7</accession>
<gene>
    <name evidence="2" type="ordered locus">XfasM23_2147</name>
</gene>
<sequence>MTRVERCRTYCCFLVLLVVSSAVCICGQAQDLAVVSPASISAQKLLRWQHMTPAQQADLRLRYRAWLAMAPDEHVRILKAKSGIASLSPMQQQALQARFARLDRMYSRGWLLGPRLGAHYAHLQPLIGYVQESERTPLLALLHDLDDVQLAQLATLVQRTPPAQCDALRRELLAQTPAERDAWLRTRLRR</sequence>
<proteinExistence type="predicted"/>
<dbReference type="RefSeq" id="WP_012382775.1">
    <property type="nucleotide sequence ID" value="NC_010577.1"/>
</dbReference>
<dbReference type="Pfam" id="PF11304">
    <property type="entry name" value="DUF3106"/>
    <property type="match status" value="1"/>
</dbReference>
<protein>
    <submittedName>
        <fullName evidence="2">Putative secreted protein</fullName>
    </submittedName>
</protein>
<dbReference type="Proteomes" id="UP000001698">
    <property type="component" value="Chromosome"/>
</dbReference>
<evidence type="ECO:0000313" key="2">
    <source>
        <dbReference type="EMBL" id="ACB93543.1"/>
    </source>
</evidence>
<dbReference type="GeneID" id="93905906"/>